<dbReference type="Gene3D" id="3.40.50.2000">
    <property type="entry name" value="Glycogen Phosphorylase B"/>
    <property type="match status" value="2"/>
</dbReference>
<dbReference type="RefSeq" id="WP_300952729.1">
    <property type="nucleotide sequence ID" value="NZ_JAUHJQ010000004.1"/>
</dbReference>
<evidence type="ECO:0000256" key="2">
    <source>
        <dbReference type="ARBA" id="ARBA00022679"/>
    </source>
</evidence>
<dbReference type="GO" id="GO:0016757">
    <property type="term" value="F:glycosyltransferase activity"/>
    <property type="evidence" value="ECO:0007669"/>
    <property type="project" value="UniProtKB-KW"/>
</dbReference>
<protein>
    <submittedName>
        <fullName evidence="5">Glycosyltransferase</fullName>
        <ecNumber evidence="5">2.4.-.-</ecNumber>
    </submittedName>
</protein>
<evidence type="ECO:0000313" key="5">
    <source>
        <dbReference type="EMBL" id="MDN4173611.1"/>
    </source>
</evidence>
<reference evidence="5" key="1">
    <citation type="submission" date="2023-06" db="EMBL/GenBank/DDBJ databases">
        <title>Draft genome sequence of Nocardioides sp. SOB77.</title>
        <authorList>
            <person name="Zhang G."/>
        </authorList>
    </citation>
    <scope>NUCLEOTIDE SEQUENCE</scope>
    <source>
        <strain evidence="5">SOB77</strain>
    </source>
</reference>
<dbReference type="EC" id="2.4.-.-" evidence="5"/>
<feature type="domain" description="Glycosyltransferase subfamily 4-like N-terminal" evidence="4">
    <location>
        <begin position="16"/>
        <end position="187"/>
    </location>
</feature>
<organism evidence="5 6">
    <name type="scientific">Nocardioides oceani</name>
    <dbReference type="NCBI Taxonomy" id="3058369"/>
    <lineage>
        <taxon>Bacteria</taxon>
        <taxon>Bacillati</taxon>
        <taxon>Actinomycetota</taxon>
        <taxon>Actinomycetes</taxon>
        <taxon>Propionibacteriales</taxon>
        <taxon>Nocardioidaceae</taxon>
        <taxon>Nocardioides</taxon>
    </lineage>
</organism>
<keyword evidence="6" id="KW-1185">Reference proteome</keyword>
<accession>A0ABT8FFZ7</accession>
<dbReference type="InterPro" id="IPR028098">
    <property type="entry name" value="Glyco_trans_4-like_N"/>
</dbReference>
<dbReference type="EMBL" id="JAUHJQ010000004">
    <property type="protein sequence ID" value="MDN4173611.1"/>
    <property type="molecule type" value="Genomic_DNA"/>
</dbReference>
<evidence type="ECO:0000256" key="1">
    <source>
        <dbReference type="ARBA" id="ARBA00022676"/>
    </source>
</evidence>
<sequence length="361" mass="38764">MSGRRTVITAEWLSPVGGSERVVEHLAEAFPEARVFSPVVFAAGAPGIDATRVSAAFRRPERLMQHRQVAAAMNVAAWPVFARTLDRSADLVVASHHLASHWTAVWSDVPHVSYVHTPARYAWFPEVDDRASRGPARAVAAHVRRMDRRAARRVASYAANSAATRDRIREVWDREATVIHPPVDLARFAGLEARGGEPFLLGLSRFIPYKRLDFVIDVADAAGLPLVLVGGGPLEAELRARAERARVPVTFRTGLSDAEVAQLLADATALVYPALEDFGLVPVEAMAAGTPVLALDAAGTAETVVHGVTGALLPDTSDPAAWAECVRTVTGLSAADCRAQADRFSPASFRAAVHAWVDEVV</sequence>
<proteinExistence type="predicted"/>
<dbReference type="PANTHER" id="PTHR45947">
    <property type="entry name" value="SULFOQUINOVOSYL TRANSFERASE SQD2"/>
    <property type="match status" value="1"/>
</dbReference>
<dbReference type="Pfam" id="PF00534">
    <property type="entry name" value="Glycos_transf_1"/>
    <property type="match status" value="1"/>
</dbReference>
<gene>
    <name evidence="5" type="ORF">QWY28_11690</name>
</gene>
<dbReference type="SUPFAM" id="SSF53756">
    <property type="entry name" value="UDP-Glycosyltransferase/glycogen phosphorylase"/>
    <property type="match status" value="1"/>
</dbReference>
<dbReference type="Proteomes" id="UP001168620">
    <property type="component" value="Unassembled WGS sequence"/>
</dbReference>
<dbReference type="InterPro" id="IPR001296">
    <property type="entry name" value="Glyco_trans_1"/>
</dbReference>
<dbReference type="Pfam" id="PF13439">
    <property type="entry name" value="Glyco_transf_4"/>
    <property type="match status" value="1"/>
</dbReference>
<dbReference type="InterPro" id="IPR050194">
    <property type="entry name" value="Glycosyltransferase_grp1"/>
</dbReference>
<name>A0ABT8FFZ7_9ACTN</name>
<keyword evidence="1 5" id="KW-0328">Glycosyltransferase</keyword>
<feature type="domain" description="Glycosyl transferase family 1" evidence="3">
    <location>
        <begin position="191"/>
        <end position="328"/>
    </location>
</feature>
<evidence type="ECO:0000313" key="6">
    <source>
        <dbReference type="Proteomes" id="UP001168620"/>
    </source>
</evidence>
<dbReference type="PANTHER" id="PTHR45947:SF3">
    <property type="entry name" value="SULFOQUINOVOSYL TRANSFERASE SQD2"/>
    <property type="match status" value="1"/>
</dbReference>
<comment type="caution">
    <text evidence="5">The sequence shown here is derived from an EMBL/GenBank/DDBJ whole genome shotgun (WGS) entry which is preliminary data.</text>
</comment>
<keyword evidence="2 5" id="KW-0808">Transferase</keyword>
<evidence type="ECO:0000259" key="3">
    <source>
        <dbReference type="Pfam" id="PF00534"/>
    </source>
</evidence>
<evidence type="ECO:0000259" key="4">
    <source>
        <dbReference type="Pfam" id="PF13439"/>
    </source>
</evidence>